<dbReference type="InterPro" id="IPR013988">
    <property type="entry name" value="YjdM_C"/>
</dbReference>
<name>A0A3B1EA19_9ZZZZ</name>
<dbReference type="SUPFAM" id="SSF82057">
    <property type="entry name" value="Prokaryotic SH3-related domain"/>
    <property type="match status" value="1"/>
</dbReference>
<evidence type="ECO:0000259" key="1">
    <source>
        <dbReference type="Pfam" id="PF03831"/>
    </source>
</evidence>
<dbReference type="EMBL" id="UOYO01000010">
    <property type="protein sequence ID" value="VAY86393.1"/>
    <property type="molecule type" value="Genomic_DNA"/>
</dbReference>
<dbReference type="AlphaFoldDB" id="A0A3B1EA19"/>
<gene>
    <name evidence="2" type="ORF">MNB_ARC-1_311</name>
</gene>
<evidence type="ECO:0000313" key="2">
    <source>
        <dbReference type="EMBL" id="VAY86393.1"/>
    </source>
</evidence>
<sequence length="175" mass="19823">MNCEFCKSTDNLSNYEIPTIDKQSTEDILCCQICNEQLKDNSKIQPNHWRCLSDSMWSQNNATAMMSYVMLSKIKESWSEDLLNTLYLDEDIKKWGDSIISQTQEMPSPKDSNGVSLKTGDSISVIKDLEVKGAGFTVKRGTIVKNIYLNGNIEQIEGRVNGTRIVLLSKFIKKI</sequence>
<reference evidence="2" key="1">
    <citation type="submission" date="2018-10" db="EMBL/GenBank/DDBJ databases">
        <authorList>
            <person name="Aoki K."/>
        </authorList>
    </citation>
    <scope>NUCLEOTIDE SEQUENCE</scope>
</reference>
<feature type="domain" description="Protein YjdM C-terminal" evidence="1">
    <location>
        <begin position="110"/>
        <end position="174"/>
    </location>
</feature>
<proteinExistence type="predicted"/>
<dbReference type="Pfam" id="PF03831">
    <property type="entry name" value="YjdM"/>
    <property type="match status" value="1"/>
</dbReference>
<protein>
    <submittedName>
        <fullName evidence="2">Alkylphosphonate utilization operon protein PhnA</fullName>
    </submittedName>
</protein>
<dbReference type="Gene3D" id="2.30.30.40">
    <property type="entry name" value="SH3 Domains"/>
    <property type="match status" value="1"/>
</dbReference>
<organism evidence="2">
    <name type="scientific">hydrothermal vent metagenome</name>
    <dbReference type="NCBI Taxonomy" id="652676"/>
    <lineage>
        <taxon>unclassified sequences</taxon>
        <taxon>metagenomes</taxon>
        <taxon>ecological metagenomes</taxon>
    </lineage>
</organism>
<accession>A0A3B1EA19</accession>